<dbReference type="InterPro" id="IPR002823">
    <property type="entry name" value="DUF112_TM"/>
</dbReference>
<feature type="transmembrane region" description="Helical" evidence="1">
    <location>
        <begin position="389"/>
        <end position="410"/>
    </location>
</feature>
<feature type="transmembrane region" description="Helical" evidence="1">
    <location>
        <begin position="314"/>
        <end position="336"/>
    </location>
</feature>
<accession>A0A975WF40</accession>
<evidence type="ECO:0000313" key="3">
    <source>
        <dbReference type="EMBL" id="SEK09981.1"/>
    </source>
</evidence>
<dbReference type="GeneID" id="80821006"/>
<dbReference type="RefSeq" id="WP_048533065.1">
    <property type="nucleotide sequence ID" value="NZ_CATLQZ010000013.1"/>
</dbReference>
<keyword evidence="1" id="KW-1133">Transmembrane helix</keyword>
<dbReference type="PANTHER" id="PTHR35342:SF5">
    <property type="entry name" value="TRICARBOXYLIC TRANSPORT PROTEIN"/>
    <property type="match status" value="1"/>
</dbReference>
<keyword evidence="1" id="KW-0472">Membrane</keyword>
<organism evidence="3 4">
    <name type="scientific">Marinovum algicola</name>
    <dbReference type="NCBI Taxonomy" id="42444"/>
    <lineage>
        <taxon>Bacteria</taxon>
        <taxon>Pseudomonadati</taxon>
        <taxon>Pseudomonadota</taxon>
        <taxon>Alphaproteobacteria</taxon>
        <taxon>Rhodobacterales</taxon>
        <taxon>Roseobacteraceae</taxon>
        <taxon>Marinovum</taxon>
    </lineage>
</organism>
<evidence type="ECO:0000313" key="4">
    <source>
        <dbReference type="Proteomes" id="UP000182932"/>
    </source>
</evidence>
<dbReference type="Proteomes" id="UP000182932">
    <property type="component" value="Unassembled WGS sequence"/>
</dbReference>
<keyword evidence="1" id="KW-0812">Transmembrane</keyword>
<dbReference type="AlphaFoldDB" id="A0A975WF40"/>
<dbReference type="EMBL" id="FNYY01000031">
    <property type="protein sequence ID" value="SEK09981.1"/>
    <property type="molecule type" value="Genomic_DNA"/>
</dbReference>
<protein>
    <submittedName>
        <fullName evidence="3">TctA family transporter</fullName>
    </submittedName>
</protein>
<name>A0A975WF40_9RHOB</name>
<feature type="transmembrane region" description="Helical" evidence="1">
    <location>
        <begin position="141"/>
        <end position="160"/>
    </location>
</feature>
<feature type="transmembrane region" description="Helical" evidence="1">
    <location>
        <begin position="356"/>
        <end position="377"/>
    </location>
</feature>
<gene>
    <name evidence="3" type="ORF">SAMN04487940_13143</name>
</gene>
<keyword evidence="4" id="KW-1185">Reference proteome</keyword>
<feature type="transmembrane region" description="Helical" evidence="1">
    <location>
        <begin position="107"/>
        <end position="129"/>
    </location>
</feature>
<feature type="domain" description="DUF112" evidence="2">
    <location>
        <begin position="18"/>
        <end position="437"/>
    </location>
</feature>
<evidence type="ECO:0000256" key="1">
    <source>
        <dbReference type="SAM" id="Phobius"/>
    </source>
</evidence>
<dbReference type="PANTHER" id="PTHR35342">
    <property type="entry name" value="TRICARBOXYLIC TRANSPORT PROTEIN"/>
    <property type="match status" value="1"/>
</dbReference>
<comment type="caution">
    <text evidence="3">The sequence shown here is derived from an EMBL/GenBank/DDBJ whole genome shotgun (WGS) entry which is preliminary data.</text>
</comment>
<feature type="transmembrane region" description="Helical" evidence="1">
    <location>
        <begin position="468"/>
        <end position="489"/>
    </location>
</feature>
<reference evidence="3 4" key="1">
    <citation type="submission" date="2016-10" db="EMBL/GenBank/DDBJ databases">
        <authorList>
            <person name="Varghese N."/>
            <person name="Submissions S."/>
        </authorList>
    </citation>
    <scope>NUCLEOTIDE SEQUENCE [LARGE SCALE GENOMIC DNA]</scope>
    <source>
        <strain evidence="3 4">FF3</strain>
    </source>
</reference>
<feature type="transmembrane region" description="Helical" evidence="1">
    <location>
        <begin position="44"/>
        <end position="70"/>
    </location>
</feature>
<feature type="transmembrane region" description="Helical" evidence="1">
    <location>
        <begin position="257"/>
        <end position="280"/>
    </location>
</feature>
<proteinExistence type="predicted"/>
<feature type="transmembrane region" description="Helical" evidence="1">
    <location>
        <begin position="166"/>
        <end position="187"/>
    </location>
</feature>
<feature type="transmembrane region" description="Helical" evidence="1">
    <location>
        <begin position="199"/>
        <end position="217"/>
    </location>
</feature>
<sequence length="499" mass="52017">MDVFLSSLQMVFTYQVIGVILLGAAFGLFVGATPGLSATMAVALLVPVTFFLSPVAAIGAIVACSAMSIFAGDIPGALLRIPGTPASAAYMRELDALTQKGRLDLSLGLSMCVSVMGGLVGTAVLVIAAPQLARVALRFSSYEYFWLALLGLSCATMVAGKDRLKGTLSLLLGLALTMVGLDVTTGLPRYTFGVIDLQAGVSLIAVMIGAFAVAEILRSAAAPLTQPRKPAAAGFSILKGQFGNLWRFKLPVLRGSLMGTVIGALPGAGADIAAWIAFAVSQRFSKVKANYGKGEPEAIAGSASANNAALSGSYVPALVFGIPGDSITAIVVGVLVLKGIQPGPMVFVTSPDLVNAIYIVFVLANLLIIPLGLAAVMGGRHVLGLRPGLLYPAILLMCVLGTFATNNALFDLWTLAAIGVLVWIMEANDYPAAPLVLGLVLGKIVEESFMSSMIKADGNLLTFFERPIAGTLGVITILVWILPPLVAMWRRRRRTPELT</sequence>
<feature type="transmembrane region" description="Helical" evidence="1">
    <location>
        <begin position="12"/>
        <end position="32"/>
    </location>
</feature>
<dbReference type="Pfam" id="PF01970">
    <property type="entry name" value="TctA"/>
    <property type="match status" value="1"/>
</dbReference>
<evidence type="ECO:0000259" key="2">
    <source>
        <dbReference type="Pfam" id="PF01970"/>
    </source>
</evidence>